<evidence type="ECO:0000313" key="3">
    <source>
        <dbReference type="EMBL" id="ELP64238.1"/>
    </source>
</evidence>
<evidence type="ECO:0000256" key="1">
    <source>
        <dbReference type="SAM" id="MobiDB-lite"/>
    </source>
</evidence>
<feature type="region of interest" description="Disordered" evidence="1">
    <location>
        <begin position="28"/>
        <end position="60"/>
    </location>
</feature>
<evidence type="ECO:0000256" key="2">
    <source>
        <dbReference type="SAM" id="SignalP"/>
    </source>
</evidence>
<feature type="signal peptide" evidence="2">
    <location>
        <begin position="1"/>
        <end position="17"/>
    </location>
</feature>
<feature type="chain" id="PRO_5003972999" evidence="2">
    <location>
        <begin position="18"/>
        <end position="218"/>
    </location>
</feature>
<dbReference type="EMBL" id="AEJB01000465">
    <property type="protein sequence ID" value="ELP64238.1"/>
    <property type="molecule type" value="Genomic_DNA"/>
</dbReference>
<keyword evidence="2" id="KW-0732">Signal</keyword>
<dbReference type="PATRIC" id="fig|698760.3.peg.6849"/>
<protein>
    <submittedName>
        <fullName evidence="3">Putative lipoprotein</fullName>
    </submittedName>
</protein>
<name>L7EXV0_STRT8</name>
<evidence type="ECO:0000313" key="4">
    <source>
        <dbReference type="Proteomes" id="UP000010931"/>
    </source>
</evidence>
<sequence length="218" mass="23356">MARRALSVSVTTLTATAALLLTGCGGGDDSSPDDIKGADSGGSSPSASASVSTAAGQPDLSLPSDLKVQFDVTPPADDQHTAALDNAKNYILALNHGISAQDADDPAYEFYSLGNATKYAKEQIQAYLDGDWTATGIDSYYKAKTDDVGSSDGVLVTMCRDQSKFYGKNVKTNKIKYTKPSLDDYQEFRLLMKPPQASQKIWKVLQIEVQGRVKACQR</sequence>
<proteinExistence type="predicted"/>
<dbReference type="AlphaFoldDB" id="L7EXV0"/>
<reference evidence="3 4" key="1">
    <citation type="journal article" date="2011" name="Plasmid">
        <title>Streptomyces turgidiscabies Car8 contains a modular pathogenicity island that shares virulence genes with other actinobacterial plant pathogens.</title>
        <authorList>
            <person name="Huguet-Tapia J.C."/>
            <person name="Badger J.H."/>
            <person name="Loria R."/>
            <person name="Pettis G.S."/>
        </authorList>
    </citation>
    <scope>NUCLEOTIDE SEQUENCE [LARGE SCALE GENOMIC DNA]</scope>
    <source>
        <strain evidence="3 4">Car8</strain>
    </source>
</reference>
<organism evidence="3 4">
    <name type="scientific">Streptomyces turgidiscabies (strain Car8)</name>
    <dbReference type="NCBI Taxonomy" id="698760"/>
    <lineage>
        <taxon>Bacteria</taxon>
        <taxon>Bacillati</taxon>
        <taxon>Actinomycetota</taxon>
        <taxon>Actinomycetes</taxon>
        <taxon>Kitasatosporales</taxon>
        <taxon>Streptomycetaceae</taxon>
        <taxon>Streptomyces</taxon>
    </lineage>
</organism>
<accession>L7EXV0</accession>
<dbReference type="RefSeq" id="WP_006380711.1">
    <property type="nucleotide sequence ID" value="NZ_AEJB01000465.1"/>
</dbReference>
<keyword evidence="4" id="KW-1185">Reference proteome</keyword>
<dbReference type="STRING" id="85558.T45_07272"/>
<dbReference type="Proteomes" id="UP000010931">
    <property type="component" value="Unassembled WGS sequence"/>
</dbReference>
<keyword evidence="3" id="KW-0449">Lipoprotein</keyword>
<comment type="caution">
    <text evidence="3">The sequence shown here is derived from an EMBL/GenBank/DDBJ whole genome shotgun (WGS) entry which is preliminary data.</text>
</comment>
<dbReference type="PROSITE" id="PS51257">
    <property type="entry name" value="PROKAR_LIPOPROTEIN"/>
    <property type="match status" value="1"/>
</dbReference>
<dbReference type="GeneID" id="97403083"/>
<gene>
    <name evidence="3" type="ORF">STRTUCAR8_04584</name>
</gene>
<feature type="compositionally biased region" description="Low complexity" evidence="1">
    <location>
        <begin position="41"/>
        <end position="56"/>
    </location>
</feature>